<keyword evidence="2" id="KW-1185">Reference proteome</keyword>
<evidence type="ECO:0008006" key="3">
    <source>
        <dbReference type="Google" id="ProtNLM"/>
    </source>
</evidence>
<gene>
    <name evidence="1" type="ORF">EJB05_14291</name>
</gene>
<proteinExistence type="predicted"/>
<evidence type="ECO:0000313" key="2">
    <source>
        <dbReference type="Proteomes" id="UP000324897"/>
    </source>
</evidence>
<dbReference type="Proteomes" id="UP000324897">
    <property type="component" value="Chromosome 4"/>
</dbReference>
<organism evidence="1 2">
    <name type="scientific">Eragrostis curvula</name>
    <name type="common">weeping love grass</name>
    <dbReference type="NCBI Taxonomy" id="38414"/>
    <lineage>
        <taxon>Eukaryota</taxon>
        <taxon>Viridiplantae</taxon>
        <taxon>Streptophyta</taxon>
        <taxon>Embryophyta</taxon>
        <taxon>Tracheophyta</taxon>
        <taxon>Spermatophyta</taxon>
        <taxon>Magnoliopsida</taxon>
        <taxon>Liliopsida</taxon>
        <taxon>Poales</taxon>
        <taxon>Poaceae</taxon>
        <taxon>PACMAD clade</taxon>
        <taxon>Chloridoideae</taxon>
        <taxon>Eragrostideae</taxon>
        <taxon>Eragrostidinae</taxon>
        <taxon>Eragrostis</taxon>
    </lineage>
</organism>
<evidence type="ECO:0000313" key="1">
    <source>
        <dbReference type="EMBL" id="TVU40813.1"/>
    </source>
</evidence>
<sequence length="181" mass="20003">MANPSNLQVTPCSALADEGTELNFRGLYLYHTFKGKSPNQVNLVSSLNANNWEVKDGLGPNAKVVARAQGLHIHVGPSLPWHNSFSLVFEDERRNPLSVIIAIELNSQRATSSQIKSRWIKESGLLLGGRDSLLWQRVSSTKGCMKKQVKGDIIELTIHGFCPKLKGSRIIPVKTDRNSCL</sequence>
<feature type="non-terminal residue" evidence="1">
    <location>
        <position position="1"/>
    </location>
</feature>
<protein>
    <recommendedName>
        <fullName evidence="3">Dirigent protein</fullName>
    </recommendedName>
</protein>
<dbReference type="Gramene" id="TVU40813">
    <property type="protein sequence ID" value="TVU40813"/>
    <property type="gene ID" value="EJB05_14291"/>
</dbReference>
<reference evidence="1 2" key="1">
    <citation type="journal article" date="2019" name="Sci. Rep.">
        <title>A high-quality genome of Eragrostis curvula grass provides insights into Poaceae evolution and supports new strategies to enhance forage quality.</title>
        <authorList>
            <person name="Carballo J."/>
            <person name="Santos B.A.C.M."/>
            <person name="Zappacosta D."/>
            <person name="Garbus I."/>
            <person name="Selva J.P."/>
            <person name="Gallo C.A."/>
            <person name="Diaz A."/>
            <person name="Albertini E."/>
            <person name="Caccamo M."/>
            <person name="Echenique V."/>
        </authorList>
    </citation>
    <scope>NUCLEOTIDE SEQUENCE [LARGE SCALE GENOMIC DNA]</scope>
    <source>
        <strain evidence="2">cv. Victoria</strain>
        <tissue evidence="1">Leaf</tissue>
    </source>
</reference>
<accession>A0A5J9VYN8</accession>
<dbReference type="AlphaFoldDB" id="A0A5J9VYN8"/>
<comment type="caution">
    <text evidence="1">The sequence shown here is derived from an EMBL/GenBank/DDBJ whole genome shotgun (WGS) entry which is preliminary data.</text>
</comment>
<name>A0A5J9VYN8_9POAL</name>
<dbReference type="EMBL" id="RWGY01000007">
    <property type="protein sequence ID" value="TVU40813.1"/>
    <property type="molecule type" value="Genomic_DNA"/>
</dbReference>